<feature type="region of interest" description="Disordered" evidence="2">
    <location>
        <begin position="132"/>
        <end position="174"/>
    </location>
</feature>
<feature type="compositionally biased region" description="Pro residues" evidence="2">
    <location>
        <begin position="60"/>
        <end position="77"/>
    </location>
</feature>
<dbReference type="Pfam" id="PF03816">
    <property type="entry name" value="LytR_cpsA_psr"/>
    <property type="match status" value="1"/>
</dbReference>
<dbReference type="EMBL" id="SDKM01000030">
    <property type="protein sequence ID" value="RYP83712.1"/>
    <property type="molecule type" value="Genomic_DNA"/>
</dbReference>
<evidence type="ECO:0000313" key="5">
    <source>
        <dbReference type="EMBL" id="RYP83712.1"/>
    </source>
</evidence>
<evidence type="ECO:0000259" key="4">
    <source>
        <dbReference type="Pfam" id="PF03816"/>
    </source>
</evidence>
<reference evidence="5 6" key="1">
    <citation type="submission" date="2019-01" db="EMBL/GenBank/DDBJ databases">
        <title>Nocardioides guangzhouensis sp. nov., an actinobacterium isolated from soil.</title>
        <authorList>
            <person name="Fu Y."/>
            <person name="Cai Y."/>
            <person name="Lin Z."/>
            <person name="Chen P."/>
        </authorList>
    </citation>
    <scope>NUCLEOTIDE SEQUENCE [LARGE SCALE GENOMIC DNA]</scope>
    <source>
        <strain evidence="5 6">130</strain>
    </source>
</reference>
<keyword evidence="3" id="KW-0812">Transmembrane</keyword>
<protein>
    <submittedName>
        <fullName evidence="5">LytR family transcriptional regulator</fullName>
    </submittedName>
</protein>
<evidence type="ECO:0000256" key="3">
    <source>
        <dbReference type="SAM" id="Phobius"/>
    </source>
</evidence>
<name>A0A4Q4Z7H4_9ACTN</name>
<feature type="compositionally biased region" description="Basic and acidic residues" evidence="2">
    <location>
        <begin position="153"/>
        <end position="165"/>
    </location>
</feature>
<evidence type="ECO:0000256" key="1">
    <source>
        <dbReference type="ARBA" id="ARBA00006068"/>
    </source>
</evidence>
<proteinExistence type="inferred from homology"/>
<gene>
    <name evidence="5" type="ORF">EKO23_18315</name>
</gene>
<dbReference type="Proteomes" id="UP000295198">
    <property type="component" value="Unassembled WGS sequence"/>
</dbReference>
<organism evidence="5 6">
    <name type="scientific">Nocardioides guangzhouensis</name>
    <dbReference type="NCBI Taxonomy" id="2497878"/>
    <lineage>
        <taxon>Bacteria</taxon>
        <taxon>Bacillati</taxon>
        <taxon>Actinomycetota</taxon>
        <taxon>Actinomycetes</taxon>
        <taxon>Propionibacteriales</taxon>
        <taxon>Nocardioidaceae</taxon>
        <taxon>Nocardioides</taxon>
    </lineage>
</organism>
<feature type="compositionally biased region" description="Low complexity" evidence="2">
    <location>
        <begin position="32"/>
        <end position="46"/>
    </location>
</feature>
<comment type="similarity">
    <text evidence="1">Belongs to the LytR/CpsA/Psr (LCP) family.</text>
</comment>
<dbReference type="InterPro" id="IPR004474">
    <property type="entry name" value="LytR_CpsA_psr"/>
</dbReference>
<comment type="caution">
    <text evidence="5">The sequence shown here is derived from an EMBL/GenBank/DDBJ whole genome shotgun (WGS) entry which is preliminary data.</text>
</comment>
<feature type="compositionally biased region" description="Gly residues" evidence="2">
    <location>
        <begin position="83"/>
        <end position="92"/>
    </location>
</feature>
<dbReference type="NCBIfam" id="TIGR00350">
    <property type="entry name" value="lytR_cpsA_psr"/>
    <property type="match status" value="1"/>
</dbReference>
<keyword evidence="6" id="KW-1185">Reference proteome</keyword>
<sequence length="416" mass="44844">MSERPQGPKPGTPEYDWLYGGSSSRDDDATEAIRAPGAGASGRPAPQDGPSPDQTRVIPPTQPTAPPHRQPPPPVPPRQTGSDSGGSGGGRGFRPRFPRRRFRIVMLLLVAWLVFLVAVPLYAFSKVSTVDAFPKGARPDDQDGTTYLVVGSDSREDLSKEERKRLGTGGGSGRRTDTIMLMHIGKGPNLLMSIPRDSLVDIPGHGVSKINAAFAFGGPKLLVKTVEKNTGIKVDNYVEIGFGGFVDVVDAVGGIEICPERKMKDKLANLDIPKGCQEADGVTALGYARSRHTDPRYGDVTRARHQREVVSSIGDEATSPWTVVNPVRYWRVNMAGAKTFSVSDGTGPIDLARFAWAMTRVNGKDGLTCGVPIRDLAVHWDEQRSKQMFEHIRNDDTEGIGKGLCTPTGLPKSITG</sequence>
<dbReference type="AlphaFoldDB" id="A0A4Q4Z7H4"/>
<feature type="transmembrane region" description="Helical" evidence="3">
    <location>
        <begin position="104"/>
        <end position="124"/>
    </location>
</feature>
<dbReference type="PANTHER" id="PTHR33392:SF6">
    <property type="entry name" value="POLYISOPRENYL-TEICHOIC ACID--PEPTIDOGLYCAN TEICHOIC ACID TRANSFERASE TAGU"/>
    <property type="match status" value="1"/>
</dbReference>
<accession>A0A4Q4Z7H4</accession>
<dbReference type="Gene3D" id="3.40.630.190">
    <property type="entry name" value="LCP protein"/>
    <property type="match status" value="1"/>
</dbReference>
<keyword evidence="3" id="KW-0472">Membrane</keyword>
<feature type="region of interest" description="Disordered" evidence="2">
    <location>
        <begin position="1"/>
        <end position="95"/>
    </location>
</feature>
<keyword evidence="3" id="KW-1133">Transmembrane helix</keyword>
<feature type="domain" description="Cell envelope-related transcriptional attenuator" evidence="4">
    <location>
        <begin position="175"/>
        <end position="316"/>
    </location>
</feature>
<dbReference type="InterPro" id="IPR050922">
    <property type="entry name" value="LytR/CpsA/Psr_CW_biosynth"/>
</dbReference>
<evidence type="ECO:0000256" key="2">
    <source>
        <dbReference type="SAM" id="MobiDB-lite"/>
    </source>
</evidence>
<evidence type="ECO:0000313" key="6">
    <source>
        <dbReference type="Proteomes" id="UP000295198"/>
    </source>
</evidence>
<dbReference type="PANTHER" id="PTHR33392">
    <property type="entry name" value="POLYISOPRENYL-TEICHOIC ACID--PEPTIDOGLYCAN TEICHOIC ACID TRANSFERASE TAGU"/>
    <property type="match status" value="1"/>
</dbReference>
<dbReference type="OrthoDB" id="9782542at2"/>
<dbReference type="RefSeq" id="WP_134719575.1">
    <property type="nucleotide sequence ID" value="NZ_SDKM01000030.1"/>
</dbReference>